<dbReference type="EMBL" id="CP000655">
    <property type="protein sequence ID" value="ABP35048.1"/>
    <property type="molecule type" value="Genomic_DNA"/>
</dbReference>
<gene>
    <name evidence="2" type="ordered locus">Pnuc_1835</name>
</gene>
<accession>A4SZY4</accession>
<dbReference type="Proteomes" id="UP000000231">
    <property type="component" value="Chromosome"/>
</dbReference>
<evidence type="ECO:0000313" key="2">
    <source>
        <dbReference type="EMBL" id="ABP35048.1"/>
    </source>
</evidence>
<evidence type="ECO:0000256" key="1">
    <source>
        <dbReference type="SAM" id="MobiDB-lite"/>
    </source>
</evidence>
<protein>
    <submittedName>
        <fullName evidence="2">Uncharacterized protein</fullName>
    </submittedName>
</protein>
<reference evidence="2 3" key="1">
    <citation type="journal article" date="2012" name="Stand. Genomic Sci.">
        <title>Complete genome sequence of Polynucleobacter necessarius subsp. asymbioticus type strain (QLW-P1DMWA-1(T)).</title>
        <authorList>
            <person name="Meincke L."/>
            <person name="Copeland A."/>
            <person name="Lapidus A."/>
            <person name="Lucas S."/>
            <person name="Berry K.W."/>
            <person name="Del Rio T.G."/>
            <person name="Hammon N."/>
            <person name="Dalin E."/>
            <person name="Tice H."/>
            <person name="Pitluck S."/>
            <person name="Richardson P."/>
            <person name="Bruce D."/>
            <person name="Goodwin L."/>
            <person name="Han C."/>
            <person name="Tapia R."/>
            <person name="Detter J.C."/>
            <person name="Schmutz J."/>
            <person name="Brettin T."/>
            <person name="Larimer F."/>
            <person name="Land M."/>
            <person name="Hauser L."/>
            <person name="Kyrpides N.C."/>
            <person name="Ivanova N."/>
            <person name="Goker M."/>
            <person name="Woyke T."/>
            <person name="Wu Q.L."/>
            <person name="Pockl M."/>
            <person name="Hahn M.W."/>
            <person name="Klenk H.P."/>
        </authorList>
    </citation>
    <scope>NUCLEOTIDE SEQUENCE [LARGE SCALE GENOMIC DNA]</scope>
    <source>
        <strain evidence="3">DSM 18221 / CIP 109841 / QLW-P1DMWA-1</strain>
    </source>
</reference>
<keyword evidence="3" id="KW-1185">Reference proteome</keyword>
<dbReference type="RefSeq" id="WP_011903671.1">
    <property type="nucleotide sequence ID" value="NC_009379.1"/>
</dbReference>
<feature type="compositionally biased region" description="Low complexity" evidence="1">
    <location>
        <begin position="15"/>
        <end position="25"/>
    </location>
</feature>
<evidence type="ECO:0000313" key="3">
    <source>
        <dbReference type="Proteomes" id="UP000000231"/>
    </source>
</evidence>
<feature type="region of interest" description="Disordered" evidence="1">
    <location>
        <begin position="1"/>
        <end position="37"/>
    </location>
</feature>
<dbReference type="AlphaFoldDB" id="A4SZY4"/>
<sequence length="358" mass="41627">MALAKKQASRKVVAKNKTTATKAVKSSIPPKATKPKSVKTQKQISALVNQSKEHKLAVWKETETANELVMKDWGGRLATTKVRMEKLNKKYEELLLVLLNEAYSVYREVVKSDLADDFFGALWNQLYRDGIKVQSNTPNASLVVRYICGATISTKTVSNYAKVLEGADYNNIKQEQFIAWVQHKTMTRVVEDQRNIENNKETRAERMARARDVIMRLIQVKEREPMYSWTTTSWHAEKQTSEDNLWIGLGNAYRILDGGHNFNASMNLVMMLPVNAEMERHILNIYARVIVNNLEQHEKWMSDLEEKKWADELWEQLVSAGYEESQKQDEYWANRQQAQLFENQQDFDKFVKEKKKKK</sequence>
<dbReference type="HOGENOM" id="CLU_773515_0_0_4"/>
<dbReference type="KEGG" id="pnu:Pnuc_1835"/>
<name>A4SZY4_POLAQ</name>
<dbReference type="GeneID" id="31482224"/>
<organism evidence="2 3">
    <name type="scientific">Polynucleobacter asymbioticus (strain DSM 18221 / CIP 109841 / QLW-P1DMWA-1)</name>
    <name type="common">Polynucleobacter necessarius subsp. asymbioticus</name>
    <dbReference type="NCBI Taxonomy" id="312153"/>
    <lineage>
        <taxon>Bacteria</taxon>
        <taxon>Pseudomonadati</taxon>
        <taxon>Pseudomonadota</taxon>
        <taxon>Betaproteobacteria</taxon>
        <taxon>Burkholderiales</taxon>
        <taxon>Burkholderiaceae</taxon>
        <taxon>Polynucleobacter</taxon>
    </lineage>
</organism>
<proteinExistence type="predicted"/>